<organism evidence="3 4">
    <name type="scientific">Psychromonas ingrahamii (strain DSM 17664 / CCUG 51855 / 37)</name>
    <dbReference type="NCBI Taxonomy" id="357804"/>
    <lineage>
        <taxon>Bacteria</taxon>
        <taxon>Pseudomonadati</taxon>
        <taxon>Pseudomonadota</taxon>
        <taxon>Gammaproteobacteria</taxon>
        <taxon>Alteromonadales</taxon>
        <taxon>Psychromonadaceae</taxon>
        <taxon>Psychromonas</taxon>
    </lineage>
</organism>
<feature type="chain" id="PRO_5002637834" description="Ice-binding protein C-terminal domain-containing protein" evidence="1">
    <location>
        <begin position="21"/>
        <end position="181"/>
    </location>
</feature>
<dbReference type="eggNOG" id="ENOG503325T">
    <property type="taxonomic scope" value="Bacteria"/>
</dbReference>
<feature type="domain" description="Ice-binding protein C-terminal" evidence="2">
    <location>
        <begin position="154"/>
        <end position="177"/>
    </location>
</feature>
<gene>
    <name evidence="3" type="ordered locus">Ping_2777</name>
</gene>
<accession>A1SYB9</accession>
<keyword evidence="4" id="KW-1185">Reference proteome</keyword>
<evidence type="ECO:0000259" key="2">
    <source>
        <dbReference type="Pfam" id="PF07589"/>
    </source>
</evidence>
<dbReference type="Pfam" id="PF07589">
    <property type="entry name" value="PEP-CTERM"/>
    <property type="match status" value="1"/>
</dbReference>
<dbReference type="EMBL" id="CP000510">
    <property type="protein sequence ID" value="ABM04484.1"/>
    <property type="molecule type" value="Genomic_DNA"/>
</dbReference>
<keyword evidence="1" id="KW-0732">Signal</keyword>
<evidence type="ECO:0000313" key="3">
    <source>
        <dbReference type="EMBL" id="ABM04484.1"/>
    </source>
</evidence>
<reference evidence="3 4" key="1">
    <citation type="submission" date="2007-01" db="EMBL/GenBank/DDBJ databases">
        <title>Complete sequence of Psychromonas ingrahamii 37.</title>
        <authorList>
            <consortium name="US DOE Joint Genome Institute"/>
            <person name="Copeland A."/>
            <person name="Lucas S."/>
            <person name="Lapidus A."/>
            <person name="Barry K."/>
            <person name="Detter J.C."/>
            <person name="Glavina del Rio T."/>
            <person name="Hammon N."/>
            <person name="Israni S."/>
            <person name="Dalin E."/>
            <person name="Tice H."/>
            <person name="Pitluck S."/>
            <person name="Thompson L.S."/>
            <person name="Brettin T."/>
            <person name="Bruce D."/>
            <person name="Han C."/>
            <person name="Tapia R."/>
            <person name="Schmutz J."/>
            <person name="Larimer F."/>
            <person name="Land M."/>
            <person name="Hauser L."/>
            <person name="Kyrpides N."/>
            <person name="Ivanova N."/>
            <person name="Staley J."/>
            <person name="Richardson P."/>
        </authorList>
    </citation>
    <scope>NUCLEOTIDE SEQUENCE [LARGE SCALE GENOMIC DNA]</scope>
    <source>
        <strain evidence="3 4">37</strain>
    </source>
</reference>
<evidence type="ECO:0000313" key="4">
    <source>
        <dbReference type="Proteomes" id="UP000000639"/>
    </source>
</evidence>
<dbReference type="Proteomes" id="UP000000639">
    <property type="component" value="Chromosome"/>
</dbReference>
<dbReference type="HOGENOM" id="CLU_1425895_0_0_6"/>
<dbReference type="AlphaFoldDB" id="A1SYB9"/>
<dbReference type="NCBIfam" id="TIGR02595">
    <property type="entry name" value="PEP_CTERM"/>
    <property type="match status" value="1"/>
</dbReference>
<dbReference type="KEGG" id="pin:Ping_2777"/>
<feature type="signal peptide" evidence="1">
    <location>
        <begin position="1"/>
        <end position="20"/>
    </location>
</feature>
<proteinExistence type="predicted"/>
<name>A1SYB9_PSYIN</name>
<dbReference type="OrthoDB" id="6366909at2"/>
<sequence>MKKFALVSSLLVLFAAPSWGITITDAGAYYGTDVGSVDTYKNSVKIVGSSDPTAEEAWVNSELSSAGTTTSFTGKDEDVKFYGTDALNTFAFSMAPNTPEYFVIKNATYRALYQNTNELGWGVFNFTDLPDKMNLGKLGDPISHVSRFDSGTTPVPEPSTTLLLGAGLLGFGLYSRKRSKQ</sequence>
<evidence type="ECO:0000256" key="1">
    <source>
        <dbReference type="SAM" id="SignalP"/>
    </source>
</evidence>
<protein>
    <recommendedName>
        <fullName evidence="2">Ice-binding protein C-terminal domain-containing protein</fullName>
    </recommendedName>
</protein>
<dbReference type="InterPro" id="IPR013424">
    <property type="entry name" value="Ice-binding_C"/>
</dbReference>
<dbReference type="RefSeq" id="WP_011771039.1">
    <property type="nucleotide sequence ID" value="NC_008709.1"/>
</dbReference>